<dbReference type="AlphaFoldDB" id="A0A0C4WLW6"/>
<protein>
    <submittedName>
        <fullName evidence="4">Transcriptional regulator</fullName>
    </submittedName>
</protein>
<evidence type="ECO:0000313" key="4">
    <source>
        <dbReference type="EMBL" id="AJE23808.1"/>
    </source>
</evidence>
<gene>
    <name evidence="4" type="ORF">Achr_f1130</name>
</gene>
<dbReference type="InterPro" id="IPR035616">
    <property type="entry name" value="MvaT_DBD"/>
</dbReference>
<dbReference type="KEGG" id="acx:Achr_f1130"/>
<evidence type="ECO:0000256" key="1">
    <source>
        <dbReference type="SAM" id="Coils"/>
    </source>
</evidence>
<dbReference type="Proteomes" id="UP000068210">
    <property type="component" value="Plasmid pAcX50f"/>
</dbReference>
<evidence type="ECO:0000313" key="5">
    <source>
        <dbReference type="Proteomes" id="UP000068210"/>
    </source>
</evidence>
<dbReference type="NCBIfam" id="NF041859">
    <property type="entry name" value="silencer_MvaTU"/>
    <property type="match status" value="1"/>
</dbReference>
<proteinExistence type="predicted"/>
<dbReference type="Pfam" id="PF22055">
    <property type="entry name" value="MvaT_DBD"/>
    <property type="match status" value="1"/>
</dbReference>
<keyword evidence="5" id="KW-1185">Reference proteome</keyword>
<feature type="domain" description="MvaT DNA-binding" evidence="3">
    <location>
        <begin position="83"/>
        <end position="119"/>
    </location>
</feature>
<reference evidence="4 5" key="1">
    <citation type="journal article" date="2015" name="PLoS ONE">
        <title>Azotobacter Genomes: The Genome of Azotobacter chroococcum NCIMB 8003 (ATCC 4412).</title>
        <authorList>
            <person name="Robson R.L."/>
            <person name="Jones R."/>
            <person name="Robson R.M."/>
            <person name="Schwartz A."/>
            <person name="Richardson T.H."/>
        </authorList>
    </citation>
    <scope>NUCLEOTIDE SEQUENCE [LARGE SCALE GENOMIC DNA]</scope>
    <source>
        <strain evidence="4 5">NCIMB 8003</strain>
        <plasmid evidence="5">Plasmid pAcX50f</plasmid>
    </source>
</reference>
<keyword evidence="4" id="KW-0614">Plasmid</keyword>
<organism evidence="4 5">
    <name type="scientific">Azotobacter chroococcum NCIMB 8003</name>
    <dbReference type="NCBI Taxonomy" id="1328314"/>
    <lineage>
        <taxon>Bacteria</taxon>
        <taxon>Pseudomonadati</taxon>
        <taxon>Pseudomonadota</taxon>
        <taxon>Gammaproteobacteria</taxon>
        <taxon>Pseudomonadales</taxon>
        <taxon>Pseudomonadaceae</taxon>
        <taxon>Azotobacter</taxon>
    </lineage>
</organism>
<evidence type="ECO:0000259" key="3">
    <source>
        <dbReference type="Pfam" id="PF22055"/>
    </source>
</evidence>
<geneLocation type="plasmid" evidence="4 5">
    <name>pAcX50f</name>
</geneLocation>
<accession>A0A0C4WLW6</accession>
<evidence type="ECO:0000256" key="2">
    <source>
        <dbReference type="SAM" id="MobiDB-lite"/>
    </source>
</evidence>
<feature type="region of interest" description="Disordered" evidence="2">
    <location>
        <begin position="62"/>
        <end position="88"/>
    </location>
</feature>
<dbReference type="GeneID" id="61933392"/>
<dbReference type="EMBL" id="CP010421">
    <property type="protein sequence ID" value="AJE23808.1"/>
    <property type="molecule type" value="Genomic_DNA"/>
</dbReference>
<dbReference type="HOGENOM" id="CLU_164762_0_0_6"/>
<name>A0A0C4WLW6_9GAMM</name>
<keyword evidence="1" id="KW-0175">Coiled coil</keyword>
<sequence length="133" mass="15302">MSKILEFRATEEAIIELQAKLDALKGNQGLQEELEFEQKLRQLMQEHGKTLRDINLILDPQTYQQAAQASQRPQQSRRPREAKRYRNPYTHEVVVTKGGNQRTLKAWKEQFGAEVVESWLEGAQQEEPLASAG</sequence>
<feature type="coiled-coil region" evidence="1">
    <location>
        <begin position="7"/>
        <end position="47"/>
    </location>
</feature>
<feature type="compositionally biased region" description="Low complexity" evidence="2">
    <location>
        <begin position="64"/>
        <end position="74"/>
    </location>
</feature>
<dbReference type="RefSeq" id="WP_052264088.1">
    <property type="nucleotide sequence ID" value="NZ_CP010421.1"/>
</dbReference>
<dbReference type="CDD" id="cd16170">
    <property type="entry name" value="MvaT_DBD"/>
    <property type="match status" value="1"/>
</dbReference>